<feature type="compositionally biased region" description="Basic and acidic residues" evidence="1">
    <location>
        <begin position="66"/>
        <end position="79"/>
    </location>
</feature>
<keyword evidence="2" id="KW-0472">Membrane</keyword>
<keyword evidence="2" id="KW-1133">Transmembrane helix</keyword>
<proteinExistence type="predicted"/>
<name>A0ABV9SCZ3_9PSEU</name>
<evidence type="ECO:0000256" key="1">
    <source>
        <dbReference type="SAM" id="MobiDB-lite"/>
    </source>
</evidence>
<feature type="region of interest" description="Disordered" evidence="1">
    <location>
        <begin position="53"/>
        <end position="79"/>
    </location>
</feature>
<sequence length="79" mass="8646">MVAEWWNGVELWVSGLAFPFQFALVMVLLGPFCVVVAWAIDRVVDHASTWFGPAPGDEEPIGTEPDGEHSTDLVDSSSR</sequence>
<evidence type="ECO:0000256" key="2">
    <source>
        <dbReference type="SAM" id="Phobius"/>
    </source>
</evidence>
<gene>
    <name evidence="3" type="ORF">ACFPCV_32965</name>
</gene>
<organism evidence="3 4">
    <name type="scientific">Actinophytocola glycyrrhizae</name>
    <dbReference type="NCBI Taxonomy" id="2044873"/>
    <lineage>
        <taxon>Bacteria</taxon>
        <taxon>Bacillati</taxon>
        <taxon>Actinomycetota</taxon>
        <taxon>Actinomycetes</taxon>
        <taxon>Pseudonocardiales</taxon>
        <taxon>Pseudonocardiaceae</taxon>
    </lineage>
</organism>
<evidence type="ECO:0000313" key="3">
    <source>
        <dbReference type="EMBL" id="MFC4858333.1"/>
    </source>
</evidence>
<accession>A0ABV9SCZ3</accession>
<keyword evidence="2" id="KW-0812">Transmembrane</keyword>
<reference evidence="4" key="1">
    <citation type="journal article" date="2019" name="Int. J. Syst. Evol. Microbiol.">
        <title>The Global Catalogue of Microorganisms (GCM) 10K type strain sequencing project: providing services to taxonomists for standard genome sequencing and annotation.</title>
        <authorList>
            <consortium name="The Broad Institute Genomics Platform"/>
            <consortium name="The Broad Institute Genome Sequencing Center for Infectious Disease"/>
            <person name="Wu L."/>
            <person name="Ma J."/>
        </authorList>
    </citation>
    <scope>NUCLEOTIDE SEQUENCE [LARGE SCALE GENOMIC DNA]</scope>
    <source>
        <strain evidence="4">ZS-22-S1</strain>
    </source>
</reference>
<keyword evidence="4" id="KW-1185">Reference proteome</keyword>
<dbReference type="EMBL" id="JBHSIS010000022">
    <property type="protein sequence ID" value="MFC4858333.1"/>
    <property type="molecule type" value="Genomic_DNA"/>
</dbReference>
<comment type="caution">
    <text evidence="3">The sequence shown here is derived from an EMBL/GenBank/DDBJ whole genome shotgun (WGS) entry which is preliminary data.</text>
</comment>
<feature type="transmembrane region" description="Helical" evidence="2">
    <location>
        <begin position="20"/>
        <end position="40"/>
    </location>
</feature>
<dbReference type="Proteomes" id="UP001595859">
    <property type="component" value="Unassembled WGS sequence"/>
</dbReference>
<evidence type="ECO:0000313" key="4">
    <source>
        <dbReference type="Proteomes" id="UP001595859"/>
    </source>
</evidence>
<protein>
    <submittedName>
        <fullName evidence="3">Uncharacterized protein</fullName>
    </submittedName>
</protein>
<dbReference type="RefSeq" id="WP_378060760.1">
    <property type="nucleotide sequence ID" value="NZ_JBHSIS010000022.1"/>
</dbReference>